<proteinExistence type="predicted"/>
<name>A0A0C1QKB7_9GAMM</name>
<reference evidence="1 2" key="1">
    <citation type="submission" date="2014-12" db="EMBL/GenBank/DDBJ databases">
        <title>Draft Genome Sequence of Pseudoalteromonas luteoviolacea HI1.</title>
        <authorList>
            <person name="Asahina A.Y."/>
            <person name="Hadfield M.G."/>
        </authorList>
    </citation>
    <scope>NUCLEOTIDE SEQUENCE [LARGE SCALE GENOMIC DNA]</scope>
    <source>
        <strain evidence="1 2">HI1</strain>
    </source>
</reference>
<accession>A0A0C1QKB7</accession>
<sequence length="183" mass="20352">MNSLLTLSLALSTIHPPLIGQLYLQEPAIEYYFTRESGIATAFKDVKVGKVVEKGDPLVKLEPSAMDVSDKVFMANTKGYIEFINKRVNTESPVAVGDLLLKVSSNYVLGNYNLDKSYDLSALSGSLWLCMQSKPVKFNVDSVLKDKLLISVELSQIHFSELEKLSEPNHLQLFTDKHACVPD</sequence>
<evidence type="ECO:0000313" key="2">
    <source>
        <dbReference type="Proteomes" id="UP000031327"/>
    </source>
</evidence>
<comment type="caution">
    <text evidence="1">The sequence shown here is derived from an EMBL/GenBank/DDBJ whole genome shotgun (WGS) entry which is preliminary data.</text>
</comment>
<dbReference type="RefSeq" id="WP_039611161.1">
    <property type="nucleotide sequence ID" value="NZ_JWIC01000008.1"/>
</dbReference>
<dbReference type="AlphaFoldDB" id="A0A0C1QKB7"/>
<dbReference type="OrthoDB" id="6315958at2"/>
<organism evidence="1 2">
    <name type="scientific">Pseudoalteromonas luteoviolacea</name>
    <dbReference type="NCBI Taxonomy" id="43657"/>
    <lineage>
        <taxon>Bacteria</taxon>
        <taxon>Pseudomonadati</taxon>
        <taxon>Pseudomonadota</taxon>
        <taxon>Gammaproteobacteria</taxon>
        <taxon>Alteromonadales</taxon>
        <taxon>Pseudoalteromonadaceae</taxon>
        <taxon>Pseudoalteromonas</taxon>
    </lineage>
</organism>
<dbReference type="Proteomes" id="UP000031327">
    <property type="component" value="Unassembled WGS sequence"/>
</dbReference>
<dbReference type="EMBL" id="JWIC01000008">
    <property type="protein sequence ID" value="KID55507.1"/>
    <property type="molecule type" value="Genomic_DNA"/>
</dbReference>
<protein>
    <submittedName>
        <fullName evidence="1">Uncharacterized protein</fullName>
    </submittedName>
</protein>
<gene>
    <name evidence="1" type="ORF">JF50_20060</name>
</gene>
<dbReference type="Gene3D" id="2.40.50.100">
    <property type="match status" value="1"/>
</dbReference>
<evidence type="ECO:0000313" key="1">
    <source>
        <dbReference type="EMBL" id="KID55507.1"/>
    </source>
</evidence>